<name>A0A3M7Q4C7_BRAPC</name>
<proteinExistence type="predicted"/>
<comment type="caution">
    <text evidence="1">The sequence shown here is derived from an EMBL/GenBank/DDBJ whole genome shotgun (WGS) entry which is preliminary data.</text>
</comment>
<sequence>METRPVKDIHKSRNIQICHYKYLGYRVNITNASDCPFSDDCLALVAKFNEFNGELGFILLKKDRTRILKKTN</sequence>
<accession>A0A3M7Q4C7</accession>
<gene>
    <name evidence="1" type="ORF">BpHYR1_004380</name>
</gene>
<dbReference type="AlphaFoldDB" id="A0A3M7Q4C7"/>
<dbReference type="Proteomes" id="UP000276133">
    <property type="component" value="Unassembled WGS sequence"/>
</dbReference>
<evidence type="ECO:0000313" key="2">
    <source>
        <dbReference type="Proteomes" id="UP000276133"/>
    </source>
</evidence>
<protein>
    <submittedName>
        <fullName evidence="1">Uncharacterized protein</fullName>
    </submittedName>
</protein>
<keyword evidence="2" id="KW-1185">Reference proteome</keyword>
<organism evidence="1 2">
    <name type="scientific">Brachionus plicatilis</name>
    <name type="common">Marine rotifer</name>
    <name type="synonym">Brachionus muelleri</name>
    <dbReference type="NCBI Taxonomy" id="10195"/>
    <lineage>
        <taxon>Eukaryota</taxon>
        <taxon>Metazoa</taxon>
        <taxon>Spiralia</taxon>
        <taxon>Gnathifera</taxon>
        <taxon>Rotifera</taxon>
        <taxon>Eurotatoria</taxon>
        <taxon>Monogononta</taxon>
        <taxon>Pseudotrocha</taxon>
        <taxon>Ploima</taxon>
        <taxon>Brachionidae</taxon>
        <taxon>Brachionus</taxon>
    </lineage>
</organism>
<reference evidence="1 2" key="1">
    <citation type="journal article" date="2018" name="Sci. Rep.">
        <title>Genomic signatures of local adaptation to the degree of environmental predictability in rotifers.</title>
        <authorList>
            <person name="Franch-Gras L."/>
            <person name="Hahn C."/>
            <person name="Garcia-Roger E.M."/>
            <person name="Carmona M.J."/>
            <person name="Serra M."/>
            <person name="Gomez A."/>
        </authorList>
    </citation>
    <scope>NUCLEOTIDE SEQUENCE [LARGE SCALE GENOMIC DNA]</scope>
    <source>
        <strain evidence="1">HYR1</strain>
    </source>
</reference>
<evidence type="ECO:0000313" key="1">
    <source>
        <dbReference type="EMBL" id="RNA06270.1"/>
    </source>
</evidence>
<dbReference type="EMBL" id="REGN01007452">
    <property type="protein sequence ID" value="RNA06270.1"/>
    <property type="molecule type" value="Genomic_DNA"/>
</dbReference>